<accession>A0ACB9ZUZ8</accession>
<name>A0ACB9ZUZ8_CATRO</name>
<sequence>MEMERSRSRRRSWGLEDVFGSQRSGAAEEDEEALKWAALERLPTYDRLRKTVITSFIENGVQGNKVVVHKEVDVRKLEANQRQEFIDRLFKVAEEDNEKFLRKFRSRIDRVGICLPTVEVRFENLMVEAECLIGNRALPTLPNTLRNVAESALSGLGLQLGEKAKLAILKDASGIIKPSRMTLLLGPPSSGKTTLLLALAGKLDNTLKVQGNVTYNGHKLSEFVPQKTSAYISQNDVHVGEMTVKETLDFSARCQGVGSRYELLAELARREREAGIFPDPEVDLFMKATAMEGVENSLITDYTLKILGLDICKDTIVGSEMMRGVSGGQRKRLTTGEMIVGPTKTLFMDEISTGLDSSTTFQIVKCLQQIVHLTEATVLMSLLQPAPETFDLFDDIILLSEGQIVYQGPREHVLEFFESCGFKCPERKGTADFLQEVTSKKDQEQYWADRSKPYRYIAVPEFAKRFKHFHVGLRLENELSVPFDKSRSHKAALVYKKYTVSKIKLLKANFDKEWLLIKRNSFFYVFKTVQIIIMALITSTVFLRTEMHAKNEEGGAIYIGALLFGMIINMFNGFSELPLTLQRLPVFYKHRDLLFHPPWAFTLSTFLLKIPTSIFESIVWTSVTYYTIGFAPEASRFFKLLLLIFLIQQMAAGLFRFIAGICRTIVIATTGGSLALLLVFLLGGFILPKGQLPDWWEWGCWISPLFYGFNAMAVNEMFAPRWMDKMASNNVTRLGQEILKNSDVFPDKNWFWIGAAALLGFILLFNVLFTFALSYLKPIRVSQPIISKEHAKEMGIDELDGEEDSGFQKDKSKKDSLSLSAVDRNNSRGMSRHSNGNGSTRNDEKIQEYAGGIAPKRGMVLPFTPLAMSFNNVKYFVDMPLEMKEQGIIENKLQLLRDVTGAFRPGVLTALMGVSGAGKTTLMDVLAGRKTGGYIEGDIRISGFPKKQETFARISGYCEQTDIHSPQVTVRESLIYSAFLRLAKEVSKEEKMMFVDEVMDLVELDNLKDAIVGLPGVTGLSTEQRKRLTIAVELVANPSIIFLDEPTSGLDARAAAIVMRTVRNTVDTGRTVVCTIHQPSIDIFEAFDELLLMKRGGQVIYAGPSGRHSQKIIEYFEAIPGVPKIKNKYNPATWMLEVTSVAMEVRLGIDFAEHYRSSSLNERNEALVKELSTPPPGAKDLYFPTQYSQNTWGQFSSCIWKQWMTYWRSPNYNLVRYFFTLAAALLAGTIFWNVGSKRESQANLMTVIGALYGAVLFVGINNSSTVMPVVAIERTVFYRERAAGMYSALPYAMAQVMVEIPYILVQTSYYTLIVYAMVGFEWTASKFFWFYFISFFSFLYFTYYGMMAVAITPNHQVSAVFAASFYSLFNLFSGFFIPRPRIPKWWIWYYWICPVAWSVYGLIVSQYGDVEDTISVPGMPYEPRIKDYIKDYFGYNPDFMGPVAVVLVGFSVFFVFMYSYCIKALNFQKR</sequence>
<comment type="caution">
    <text evidence="1">The sequence shown here is derived from an EMBL/GenBank/DDBJ whole genome shotgun (WGS) entry which is preliminary data.</text>
</comment>
<organism evidence="1 2">
    <name type="scientific">Catharanthus roseus</name>
    <name type="common">Madagascar periwinkle</name>
    <name type="synonym">Vinca rosea</name>
    <dbReference type="NCBI Taxonomy" id="4058"/>
    <lineage>
        <taxon>Eukaryota</taxon>
        <taxon>Viridiplantae</taxon>
        <taxon>Streptophyta</taxon>
        <taxon>Embryophyta</taxon>
        <taxon>Tracheophyta</taxon>
        <taxon>Spermatophyta</taxon>
        <taxon>Magnoliopsida</taxon>
        <taxon>eudicotyledons</taxon>
        <taxon>Gunneridae</taxon>
        <taxon>Pentapetalae</taxon>
        <taxon>asterids</taxon>
        <taxon>lamiids</taxon>
        <taxon>Gentianales</taxon>
        <taxon>Apocynaceae</taxon>
        <taxon>Rauvolfioideae</taxon>
        <taxon>Vinceae</taxon>
        <taxon>Catharanthinae</taxon>
        <taxon>Catharanthus</taxon>
    </lineage>
</organism>
<dbReference type="Proteomes" id="UP001060085">
    <property type="component" value="Linkage Group LG08"/>
</dbReference>
<evidence type="ECO:0000313" key="1">
    <source>
        <dbReference type="EMBL" id="KAI5651240.1"/>
    </source>
</evidence>
<dbReference type="EMBL" id="CM044708">
    <property type="protein sequence ID" value="KAI5651240.1"/>
    <property type="molecule type" value="Genomic_DNA"/>
</dbReference>
<evidence type="ECO:0000313" key="2">
    <source>
        <dbReference type="Proteomes" id="UP001060085"/>
    </source>
</evidence>
<keyword evidence="2" id="KW-1185">Reference proteome</keyword>
<proteinExistence type="predicted"/>
<protein>
    <submittedName>
        <fullName evidence="1">Uncharacterized protein</fullName>
    </submittedName>
</protein>
<reference evidence="2" key="1">
    <citation type="journal article" date="2023" name="Nat. Plants">
        <title>Single-cell RNA sequencing provides a high-resolution roadmap for understanding the multicellular compartmentation of specialized metabolism.</title>
        <authorList>
            <person name="Sun S."/>
            <person name="Shen X."/>
            <person name="Li Y."/>
            <person name="Li Y."/>
            <person name="Wang S."/>
            <person name="Li R."/>
            <person name="Zhang H."/>
            <person name="Shen G."/>
            <person name="Guo B."/>
            <person name="Wei J."/>
            <person name="Xu J."/>
            <person name="St-Pierre B."/>
            <person name="Chen S."/>
            <person name="Sun C."/>
        </authorList>
    </citation>
    <scope>NUCLEOTIDE SEQUENCE [LARGE SCALE GENOMIC DNA]</scope>
</reference>
<gene>
    <name evidence="1" type="ORF">M9H77_37245</name>
</gene>